<proteinExistence type="predicted"/>
<dbReference type="Gene3D" id="3.40.630.30">
    <property type="match status" value="1"/>
</dbReference>
<reference evidence="1 2" key="1">
    <citation type="submission" date="2024-06" db="EMBL/GenBank/DDBJ databases">
        <authorList>
            <person name="Kaempfer P."/>
            <person name="Viver T."/>
        </authorList>
    </citation>
    <scope>NUCLEOTIDE SEQUENCE [LARGE SCALE GENOMIC DNA]</scope>
    <source>
        <strain evidence="1 2">ST-37</strain>
    </source>
</reference>
<dbReference type="EMBL" id="JBELPY010000001">
    <property type="protein sequence ID" value="MFL9832484.1"/>
    <property type="molecule type" value="Genomic_DNA"/>
</dbReference>
<dbReference type="SUPFAM" id="SSF55729">
    <property type="entry name" value="Acyl-CoA N-acyltransferases (Nat)"/>
    <property type="match status" value="1"/>
</dbReference>
<evidence type="ECO:0000313" key="2">
    <source>
        <dbReference type="Proteomes" id="UP001629058"/>
    </source>
</evidence>
<protein>
    <submittedName>
        <fullName evidence="1">8-amino-7-oxononanoate synthase</fullName>
    </submittedName>
</protein>
<dbReference type="RefSeq" id="WP_408086436.1">
    <property type="nucleotide sequence ID" value="NZ_JBELPY010000001.1"/>
</dbReference>
<comment type="caution">
    <text evidence="1">The sequence shown here is derived from an EMBL/GenBank/DDBJ whole genome shotgun (WGS) entry which is preliminary data.</text>
</comment>
<name>A0ABW8XX36_9FLAO</name>
<keyword evidence="2" id="KW-1185">Reference proteome</keyword>
<evidence type="ECO:0000313" key="1">
    <source>
        <dbReference type="EMBL" id="MFL9832484.1"/>
    </source>
</evidence>
<gene>
    <name evidence="1" type="ORF">ABS765_00405</name>
</gene>
<accession>A0ABW8XX36</accession>
<sequence length="376" mass="44285">MSYTFKIFNSSAELPNDWNYIIGQQNIMLSEEYFRVLEESKPANMRCFFVGFFSGKNLIGGALFQYLSFIEHKSFQKGEVLCSIRNFLAKQLSRDVMILGNNMLTGQNGFYFNTSKISNEKAISLLDEASKSIQEIRGKTSLIIFKDYQKSFLKNFEKDNFNSFYRFSVQPNMILNIKPEWKTFENYADDFSKKYRARLKSAKKKIEGIQKIEFELDAVKKYQNEMNILYQNVAENAPFNTFFLTENHFESMKQNLKDNFKIFGYFLNEKLIGFYTLILNNNDIDTYFLGYSKEIQKEKQIYLNMLFDMTEFGISHQFKRIIFGRTALEIKSTIGAEPVEIFGLIKHNNKAVNPFMKKIFNSLNPKVEWIQRKPFK</sequence>
<dbReference type="Proteomes" id="UP001629058">
    <property type="component" value="Unassembled WGS sequence"/>
</dbReference>
<organism evidence="1 2">
    <name type="scientific">Chryseobacterium terrae</name>
    <dbReference type="NCBI Taxonomy" id="3163299"/>
    <lineage>
        <taxon>Bacteria</taxon>
        <taxon>Pseudomonadati</taxon>
        <taxon>Bacteroidota</taxon>
        <taxon>Flavobacteriia</taxon>
        <taxon>Flavobacteriales</taxon>
        <taxon>Weeksellaceae</taxon>
        <taxon>Chryseobacterium group</taxon>
        <taxon>Chryseobacterium</taxon>
    </lineage>
</organism>
<dbReference type="InterPro" id="IPR016181">
    <property type="entry name" value="Acyl_CoA_acyltransferase"/>
</dbReference>